<dbReference type="EC" id="4.3.1.15" evidence="4"/>
<accession>D5BRW4</accession>
<organism evidence="4 5">
    <name type="scientific">Puniceispirillum marinum (strain IMCC1322)</name>
    <dbReference type="NCBI Taxonomy" id="488538"/>
    <lineage>
        <taxon>Bacteria</taxon>
        <taxon>Pseudomonadati</taxon>
        <taxon>Pseudomonadota</taxon>
        <taxon>Alphaproteobacteria</taxon>
        <taxon>Candidatus Puniceispirillales</taxon>
        <taxon>Candidatus Puniceispirillaceae</taxon>
        <taxon>Candidatus Puniceispirillum</taxon>
    </lineage>
</organism>
<dbReference type="Gene3D" id="3.40.50.1100">
    <property type="match status" value="2"/>
</dbReference>
<gene>
    <name evidence="4" type="ordered locus">SAR116_0768</name>
</gene>
<evidence type="ECO:0000313" key="5">
    <source>
        <dbReference type="Proteomes" id="UP000007460"/>
    </source>
</evidence>
<dbReference type="NCBIfam" id="NF006058">
    <property type="entry name" value="PRK08206.1"/>
    <property type="match status" value="1"/>
</dbReference>
<protein>
    <submittedName>
        <fullName evidence="4">Diaminopropionate ammonia-lyase</fullName>
        <ecNumber evidence="4">4.3.1.15</ecNumber>
    </submittedName>
</protein>
<dbReference type="PANTHER" id="PTHR42937">
    <property type="match status" value="1"/>
</dbReference>
<dbReference type="GO" id="GO:0008838">
    <property type="term" value="F:diaminopropionate ammonia-lyase activity"/>
    <property type="evidence" value="ECO:0007669"/>
    <property type="project" value="UniProtKB-EC"/>
</dbReference>
<keyword evidence="2" id="KW-0663">Pyridoxal phosphate</keyword>
<proteinExistence type="predicted"/>
<dbReference type="Pfam" id="PF00291">
    <property type="entry name" value="PALP"/>
    <property type="match status" value="1"/>
</dbReference>
<evidence type="ECO:0000259" key="3">
    <source>
        <dbReference type="Pfam" id="PF00291"/>
    </source>
</evidence>
<dbReference type="STRING" id="488538.SAR116_0768"/>
<dbReference type="EMBL" id="CP001751">
    <property type="protein sequence ID" value="ADE39011.1"/>
    <property type="molecule type" value="Genomic_DNA"/>
</dbReference>
<name>D5BRW4_PUNMI</name>
<feature type="domain" description="Tryptophan synthase beta chain-like PALP" evidence="3">
    <location>
        <begin position="50"/>
        <end position="357"/>
    </location>
</feature>
<dbReference type="InterPro" id="IPR001926">
    <property type="entry name" value="TrpB-like_PALP"/>
</dbReference>
<comment type="cofactor">
    <cofactor evidence="1">
        <name>pyridoxal 5'-phosphate</name>
        <dbReference type="ChEBI" id="CHEBI:597326"/>
    </cofactor>
</comment>
<dbReference type="CDD" id="cd00640">
    <property type="entry name" value="Trp-synth-beta_II"/>
    <property type="match status" value="1"/>
</dbReference>
<keyword evidence="5" id="KW-1185">Reference proteome</keyword>
<dbReference type="SUPFAM" id="SSF53686">
    <property type="entry name" value="Tryptophan synthase beta subunit-like PLP-dependent enzymes"/>
    <property type="match status" value="1"/>
</dbReference>
<evidence type="ECO:0000256" key="1">
    <source>
        <dbReference type="ARBA" id="ARBA00001933"/>
    </source>
</evidence>
<dbReference type="AlphaFoldDB" id="D5BRW4"/>
<evidence type="ECO:0000313" key="4">
    <source>
        <dbReference type="EMBL" id="ADE39011.1"/>
    </source>
</evidence>
<keyword evidence="4" id="KW-0456">Lyase</keyword>
<dbReference type="OrthoDB" id="34584at2"/>
<dbReference type="eggNOG" id="COG1171">
    <property type="taxonomic scope" value="Bacteria"/>
</dbReference>
<dbReference type="PANTHER" id="PTHR42937:SF1">
    <property type="entry name" value="DIAMINOPROPIONATE AMMONIA-LYASE"/>
    <property type="match status" value="1"/>
</dbReference>
<dbReference type="InterPro" id="IPR036052">
    <property type="entry name" value="TrpB-like_PALP_sf"/>
</dbReference>
<sequence length="389" mass="41078">MSNLDQAMGQCSIVECITNQNHNPGTFPDDEHVLSNAQMQTAQSVIAAWPGYEPTQLLELDVVANACGVKSVLYKDESTRFGLQSFKALGGAYAIADVLNSFVSKGGKPEDFTAATATDGNHGRSVAWGAQQAGCNAKIYIHAHVSTAREDAMKAYGADVIRVDGNYEASLAACKSDAEKHGWQLVSDTSWDGYLDVPRQVLAGYSIISAEVMDQMGEQRPTHAFLPVGVGGLASGIVGPFWDDMGSNMCKAISVESAMSACFLESIRNDRPTLVDIAEETMMAGLSCGEISSLAWDMLRPTLSHCLSITDDGVAPLMQAFANGQLTTDSTKIEAGECSTSGLAALIAATSDPAFKDQLGLDENAIVLLIGTEGATDPALYSDITGINL</sequence>
<reference evidence="4 5" key="1">
    <citation type="journal article" date="2010" name="J. Bacteriol.">
        <title>Complete genome sequence of "Candidatus Puniceispirillum marinum" IMCC1322, a representative of the SAR116 clade in the Alphaproteobacteria.</title>
        <authorList>
            <person name="Oh H.M."/>
            <person name="Kwon K.K."/>
            <person name="Kang I."/>
            <person name="Kang S.G."/>
            <person name="Lee J.H."/>
            <person name="Kim S.J."/>
            <person name="Cho J.C."/>
        </authorList>
    </citation>
    <scope>NUCLEOTIDE SEQUENCE [LARGE SCALE GENOMIC DNA]</scope>
    <source>
        <strain evidence="4 5">IMCC1322</strain>
    </source>
</reference>
<dbReference type="HOGENOM" id="CLU_021802_8_0_5"/>
<dbReference type="RefSeq" id="WP_013045640.1">
    <property type="nucleotide sequence ID" value="NC_014010.1"/>
</dbReference>
<dbReference type="Proteomes" id="UP000007460">
    <property type="component" value="Chromosome"/>
</dbReference>
<evidence type="ECO:0000256" key="2">
    <source>
        <dbReference type="ARBA" id="ARBA00022898"/>
    </source>
</evidence>
<dbReference type="KEGG" id="apb:SAR116_0768"/>